<feature type="region of interest" description="Disordered" evidence="1">
    <location>
        <begin position="85"/>
        <end position="142"/>
    </location>
</feature>
<keyword evidence="3" id="KW-1185">Reference proteome</keyword>
<protein>
    <submittedName>
        <fullName evidence="2">Uncharacterized protein</fullName>
    </submittedName>
</protein>
<evidence type="ECO:0000256" key="1">
    <source>
        <dbReference type="SAM" id="MobiDB-lite"/>
    </source>
</evidence>
<evidence type="ECO:0000313" key="3">
    <source>
        <dbReference type="Proteomes" id="UP001221757"/>
    </source>
</evidence>
<organism evidence="2 3">
    <name type="scientific">Mycena rosella</name>
    <name type="common">Pink bonnet</name>
    <name type="synonym">Agaricus rosellus</name>
    <dbReference type="NCBI Taxonomy" id="1033263"/>
    <lineage>
        <taxon>Eukaryota</taxon>
        <taxon>Fungi</taxon>
        <taxon>Dikarya</taxon>
        <taxon>Basidiomycota</taxon>
        <taxon>Agaricomycotina</taxon>
        <taxon>Agaricomycetes</taxon>
        <taxon>Agaricomycetidae</taxon>
        <taxon>Agaricales</taxon>
        <taxon>Marasmiineae</taxon>
        <taxon>Mycenaceae</taxon>
        <taxon>Mycena</taxon>
    </lineage>
</organism>
<reference evidence="2" key="1">
    <citation type="submission" date="2023-03" db="EMBL/GenBank/DDBJ databases">
        <title>Massive genome expansion in bonnet fungi (Mycena s.s.) driven by repeated elements and novel gene families across ecological guilds.</title>
        <authorList>
            <consortium name="Lawrence Berkeley National Laboratory"/>
            <person name="Harder C.B."/>
            <person name="Miyauchi S."/>
            <person name="Viragh M."/>
            <person name="Kuo A."/>
            <person name="Thoen E."/>
            <person name="Andreopoulos B."/>
            <person name="Lu D."/>
            <person name="Skrede I."/>
            <person name="Drula E."/>
            <person name="Henrissat B."/>
            <person name="Morin E."/>
            <person name="Kohler A."/>
            <person name="Barry K."/>
            <person name="LaButti K."/>
            <person name="Morin E."/>
            <person name="Salamov A."/>
            <person name="Lipzen A."/>
            <person name="Mereny Z."/>
            <person name="Hegedus B."/>
            <person name="Baldrian P."/>
            <person name="Stursova M."/>
            <person name="Weitz H."/>
            <person name="Taylor A."/>
            <person name="Grigoriev I.V."/>
            <person name="Nagy L.G."/>
            <person name="Martin F."/>
            <person name="Kauserud H."/>
        </authorList>
    </citation>
    <scope>NUCLEOTIDE SEQUENCE</scope>
    <source>
        <strain evidence="2">CBHHK067</strain>
    </source>
</reference>
<evidence type="ECO:0000313" key="2">
    <source>
        <dbReference type="EMBL" id="KAJ7670345.1"/>
    </source>
</evidence>
<dbReference type="Proteomes" id="UP001221757">
    <property type="component" value="Unassembled WGS sequence"/>
</dbReference>
<gene>
    <name evidence="2" type="ORF">B0H17DRAFT_1085886</name>
</gene>
<dbReference type="AlphaFoldDB" id="A0AAD7CYV6"/>
<sequence length="285" mass="31668">MNADHIDIDKYNLLFHYSEARKAVFKAEKIQTAFWKTGIWPVNEAAIPLDAYEPAKNYITQAAQPMPAQLPTLLVPITNATVTLAPSTSSHSSMTTSYSSAPSLPSTSSTSVTSRSSSATAQASITPSTPPRSATPTNTDGNQTLHALYRLALPSPLKGVSSRKAQAEENERLRYIALLAGIELEKNHAQMVLMDRENERLRKQVFMKKEKAKTKRSYTTGHTCLLTGAEMQAALLQAERVQIMKKLDKEMGPRFHKIELYGLMWSQAWAWDWDSMPGPWAWTGA</sequence>
<dbReference type="EMBL" id="JARKIE010000181">
    <property type="protein sequence ID" value="KAJ7670345.1"/>
    <property type="molecule type" value="Genomic_DNA"/>
</dbReference>
<name>A0AAD7CYV6_MYCRO</name>
<feature type="compositionally biased region" description="Low complexity" evidence="1">
    <location>
        <begin position="87"/>
        <end position="139"/>
    </location>
</feature>
<proteinExistence type="predicted"/>
<accession>A0AAD7CYV6</accession>
<comment type="caution">
    <text evidence="2">The sequence shown here is derived from an EMBL/GenBank/DDBJ whole genome shotgun (WGS) entry which is preliminary data.</text>
</comment>